<gene>
    <name evidence="2" type="ORF">GIB67_029777</name>
</gene>
<evidence type="ECO:0000313" key="2">
    <source>
        <dbReference type="EMBL" id="KAF6167139.1"/>
    </source>
</evidence>
<dbReference type="EMBL" id="JACGCM010000764">
    <property type="protein sequence ID" value="KAF6167139.1"/>
    <property type="molecule type" value="Genomic_DNA"/>
</dbReference>
<dbReference type="OrthoDB" id="1428580at2759"/>
<name>A0A7J7NIU3_9MAGN</name>
<keyword evidence="3" id="KW-1185">Reference proteome</keyword>
<accession>A0A7J7NIU3</accession>
<proteinExistence type="predicted"/>
<reference evidence="2 3" key="1">
    <citation type="journal article" date="2020" name="IScience">
        <title>Genome Sequencing of the Endangered Kingdonia uniflora (Circaeasteraceae, Ranunculales) Reveals Potential Mechanisms of Evolutionary Specialization.</title>
        <authorList>
            <person name="Sun Y."/>
            <person name="Deng T."/>
            <person name="Zhang A."/>
            <person name="Moore M.J."/>
            <person name="Landis J.B."/>
            <person name="Lin N."/>
            <person name="Zhang H."/>
            <person name="Zhang X."/>
            <person name="Huang J."/>
            <person name="Zhang X."/>
            <person name="Sun H."/>
            <person name="Wang H."/>
        </authorList>
    </citation>
    <scope>NUCLEOTIDE SEQUENCE [LARGE SCALE GENOMIC DNA]</scope>
    <source>
        <strain evidence="2">TB1705</strain>
        <tissue evidence="2">Leaf</tissue>
    </source>
</reference>
<evidence type="ECO:0000313" key="3">
    <source>
        <dbReference type="Proteomes" id="UP000541444"/>
    </source>
</evidence>
<dbReference type="AlphaFoldDB" id="A0A7J7NIU3"/>
<evidence type="ECO:0000256" key="1">
    <source>
        <dbReference type="SAM" id="MobiDB-lite"/>
    </source>
</evidence>
<dbReference type="Proteomes" id="UP000541444">
    <property type="component" value="Unassembled WGS sequence"/>
</dbReference>
<comment type="caution">
    <text evidence="2">The sequence shown here is derived from an EMBL/GenBank/DDBJ whole genome shotgun (WGS) entry which is preliminary data.</text>
</comment>
<feature type="region of interest" description="Disordered" evidence="1">
    <location>
        <begin position="1"/>
        <end position="40"/>
    </location>
</feature>
<organism evidence="2 3">
    <name type="scientific">Kingdonia uniflora</name>
    <dbReference type="NCBI Taxonomy" id="39325"/>
    <lineage>
        <taxon>Eukaryota</taxon>
        <taxon>Viridiplantae</taxon>
        <taxon>Streptophyta</taxon>
        <taxon>Embryophyta</taxon>
        <taxon>Tracheophyta</taxon>
        <taxon>Spermatophyta</taxon>
        <taxon>Magnoliopsida</taxon>
        <taxon>Ranunculales</taxon>
        <taxon>Circaeasteraceae</taxon>
        <taxon>Kingdonia</taxon>
    </lineage>
</organism>
<sequence>MLARKEAMNNGNNNKRRGPPPQTPQQQQPPSKRFQPSPTLIEEDEIDEDVFLEETLLREEEESLIIFDQDDRRQALASRLSKWKRPDLSPSYVSQSQNIIFQQLEIDHVIAESNKLLLPQSSGPAAILRIFGVTREGLILSI</sequence>
<protein>
    <submittedName>
        <fullName evidence="2">Uncharacterized protein</fullName>
    </submittedName>
</protein>